<dbReference type="GO" id="GO:0005524">
    <property type="term" value="F:ATP binding"/>
    <property type="evidence" value="ECO:0007669"/>
    <property type="project" value="UniProtKB-UniRule"/>
</dbReference>
<sequence>MSRYTAADIEPKWQQAWDEAGIFTATRDETKPKYYVLEMFPYPSGRIHMGHVRNYTMGDVISRYKSSCGFSVLHPMGWDAFGMPAENAAMAQGGHPGTWTYDNIKTMKGQMKPLGLSIDWSREFATCDPEYYGQQQAMFIDFMEKGLVYRKNATVNWDPVDMTVLANEQVIDGCGWRSGAPVERRDLTQWFFKISDYSGELLDALDGLDNWPEKVRTMQANWIGRSQGLQFSFERVDGSDGIEVYTTRPDTLMGASFVGISPDHPISKALEAENPEIAAQLVEMRKGGTTAEAIETAEKLGYDTGIRVKHPLNPDWELPVWIANFILMDYGTGAIFACPAHDQRDLDFCRKYDLPVKDTFLSLDDPKPVENEAFVPPKTEKVKWVDHFAGLDEATGEEAIEATVKFAEQAGWGKGVEQFRLRDWGLSRQRYWGCPIPVVHCDECGVVPEKKENLPVKLPEDVSFDVPGNPLDRHPTWRDCACPSCGKPAKRETDTMDTFVDSSWYYARFTSPHAATPTDLEEASYWMNVDQYIGGIEHAILHLLYSRFFARAMNICGHLPEKAREPFNALFTQGMVTHEMYVGSEKIEAGEDAETADGTPAKLVWHARPVYYYPEDVVRFEDSGKPMAFSKKDVEEEGLDPNDTSSLIRWWRAQDELDPSDEPKRLRVYPSAKMSKSKCNVVDPVNIIDAFGADTARWFVLSDSPPERDVEWTASGAEAAAKHLSRVFATAVKIADMDDADGNDEELLRAMHKAIHDVTMGIESFGFNAAIAKLYAYQNAVSKSKAGGKAQKLAMRTMAQLMSPMTPHLSEEIWSMLGGEGLVAQAAWPIADEAMLVEDTVTLPIQINGKRRAEISVPKDMAKDEVEKLALAEDAVVRALDGKAPKKVIVVPGRIVNVVV</sequence>
<dbReference type="PANTHER" id="PTHR43740:SF2">
    <property type="entry name" value="LEUCINE--TRNA LIGASE, MITOCHONDRIAL"/>
    <property type="match status" value="1"/>
</dbReference>
<comment type="similarity">
    <text evidence="1 9 10">Belongs to the class-I aminoacyl-tRNA synthetase family.</text>
</comment>
<feature type="domain" description="Aminoacyl-tRNA synthetase class Ia" evidence="11">
    <location>
        <begin position="421"/>
        <end position="578"/>
    </location>
</feature>
<evidence type="ECO:0000256" key="5">
    <source>
        <dbReference type="ARBA" id="ARBA00022840"/>
    </source>
</evidence>
<evidence type="ECO:0000256" key="8">
    <source>
        <dbReference type="ARBA" id="ARBA00047469"/>
    </source>
</evidence>
<keyword evidence="16" id="KW-1185">Reference proteome</keyword>
<feature type="domain" description="Leucyl-tRNA synthetase editing" evidence="14">
    <location>
        <begin position="221"/>
        <end position="402"/>
    </location>
</feature>
<evidence type="ECO:0000256" key="1">
    <source>
        <dbReference type="ARBA" id="ARBA00005594"/>
    </source>
</evidence>
<dbReference type="Gene3D" id="3.90.740.10">
    <property type="entry name" value="Valyl/Leucyl/Isoleucyl-tRNA synthetase, editing domain"/>
    <property type="match status" value="1"/>
</dbReference>
<dbReference type="Gene3D" id="3.40.50.620">
    <property type="entry name" value="HUPs"/>
    <property type="match status" value="2"/>
</dbReference>
<dbReference type="SUPFAM" id="SSF52374">
    <property type="entry name" value="Nucleotidylyl transferase"/>
    <property type="match status" value="1"/>
</dbReference>
<evidence type="ECO:0000259" key="11">
    <source>
        <dbReference type="Pfam" id="PF00133"/>
    </source>
</evidence>
<dbReference type="Gene3D" id="1.10.730.10">
    <property type="entry name" value="Isoleucyl-tRNA Synthetase, Domain 1"/>
    <property type="match status" value="2"/>
</dbReference>
<dbReference type="GO" id="GO:0005829">
    <property type="term" value="C:cytosol"/>
    <property type="evidence" value="ECO:0007669"/>
    <property type="project" value="TreeGrafter"/>
</dbReference>
<organism evidence="15 16">
    <name type="scientific">Aliiroseovarius halocynthiae</name>
    <dbReference type="NCBI Taxonomy" id="985055"/>
    <lineage>
        <taxon>Bacteria</taxon>
        <taxon>Pseudomonadati</taxon>
        <taxon>Pseudomonadota</taxon>
        <taxon>Alphaproteobacteria</taxon>
        <taxon>Rhodobacterales</taxon>
        <taxon>Paracoccaceae</taxon>
        <taxon>Aliiroseovarius</taxon>
    </lineage>
</organism>
<name>A0A545SLK0_9RHOB</name>
<dbReference type="CDD" id="cd00812">
    <property type="entry name" value="LeuRS_core"/>
    <property type="match status" value="1"/>
</dbReference>
<dbReference type="HAMAP" id="MF_00049_B">
    <property type="entry name" value="Leu_tRNA_synth_B"/>
    <property type="match status" value="1"/>
</dbReference>
<dbReference type="Pfam" id="PF08264">
    <property type="entry name" value="Anticodon_1"/>
    <property type="match status" value="1"/>
</dbReference>
<dbReference type="InterPro" id="IPR002300">
    <property type="entry name" value="aa-tRNA-synth_Ia"/>
</dbReference>
<dbReference type="InterPro" id="IPR001412">
    <property type="entry name" value="aa-tRNA-synth_I_CS"/>
</dbReference>
<dbReference type="InterPro" id="IPR002302">
    <property type="entry name" value="Leu-tRNA-ligase"/>
</dbReference>
<dbReference type="InterPro" id="IPR009008">
    <property type="entry name" value="Val/Leu/Ile-tRNA-synth_edit"/>
</dbReference>
<evidence type="ECO:0000256" key="9">
    <source>
        <dbReference type="HAMAP-Rule" id="MF_00049"/>
    </source>
</evidence>
<evidence type="ECO:0000256" key="6">
    <source>
        <dbReference type="ARBA" id="ARBA00022917"/>
    </source>
</evidence>
<comment type="subcellular location">
    <subcellularLocation>
        <location evidence="9">Cytoplasm</location>
    </subcellularLocation>
</comment>
<feature type="short sequence motif" description="'HIGH' region" evidence="9">
    <location>
        <begin position="41"/>
        <end position="51"/>
    </location>
</feature>
<dbReference type="Pfam" id="PF00133">
    <property type="entry name" value="tRNA-synt_1"/>
    <property type="match status" value="2"/>
</dbReference>
<evidence type="ECO:0000256" key="2">
    <source>
        <dbReference type="ARBA" id="ARBA00022490"/>
    </source>
</evidence>
<keyword evidence="3 9" id="KW-0436">Ligase</keyword>
<dbReference type="FunFam" id="1.10.730.10:FF:000002">
    <property type="entry name" value="Leucine--tRNA ligase"/>
    <property type="match status" value="1"/>
</dbReference>
<evidence type="ECO:0000259" key="14">
    <source>
        <dbReference type="Pfam" id="PF13603"/>
    </source>
</evidence>
<evidence type="ECO:0000256" key="10">
    <source>
        <dbReference type="RuleBase" id="RU363035"/>
    </source>
</evidence>
<proteinExistence type="inferred from homology"/>
<dbReference type="PANTHER" id="PTHR43740">
    <property type="entry name" value="LEUCYL-TRNA SYNTHETASE"/>
    <property type="match status" value="1"/>
</dbReference>
<evidence type="ECO:0000256" key="4">
    <source>
        <dbReference type="ARBA" id="ARBA00022741"/>
    </source>
</evidence>
<dbReference type="Proteomes" id="UP000315816">
    <property type="component" value="Unassembled WGS sequence"/>
</dbReference>
<dbReference type="PROSITE" id="PS00178">
    <property type="entry name" value="AA_TRNA_LIGASE_I"/>
    <property type="match status" value="1"/>
</dbReference>
<evidence type="ECO:0000256" key="7">
    <source>
        <dbReference type="ARBA" id="ARBA00023146"/>
    </source>
</evidence>
<reference evidence="15 16" key="1">
    <citation type="submission" date="2019-06" db="EMBL/GenBank/DDBJ databases">
        <title>A novel species of marine bacteria.</title>
        <authorList>
            <person name="Wang Y."/>
        </authorList>
    </citation>
    <scope>NUCLEOTIDE SEQUENCE [LARGE SCALE GENOMIC DNA]</scope>
    <source>
        <strain evidence="15 16">MA1-10</strain>
    </source>
</reference>
<accession>A0A545SLK0</accession>
<dbReference type="Pfam" id="PF13603">
    <property type="entry name" value="tRNA-synt_1_2"/>
    <property type="match status" value="1"/>
</dbReference>
<dbReference type="EC" id="6.1.1.4" evidence="9"/>
<dbReference type="AlphaFoldDB" id="A0A545SLK0"/>
<dbReference type="PRINTS" id="PR00985">
    <property type="entry name" value="TRNASYNTHLEU"/>
</dbReference>
<dbReference type="InterPro" id="IPR009080">
    <property type="entry name" value="tRNAsynth_Ia_anticodon-bd"/>
</dbReference>
<dbReference type="RefSeq" id="WP_142854752.1">
    <property type="nucleotide sequence ID" value="NZ_FXWW01000009.1"/>
</dbReference>
<keyword evidence="6 9" id="KW-0648">Protein biosynthesis</keyword>
<keyword evidence="5 9" id="KW-0067">ATP-binding</keyword>
<dbReference type="GO" id="GO:0006429">
    <property type="term" value="P:leucyl-tRNA aminoacylation"/>
    <property type="evidence" value="ECO:0007669"/>
    <property type="project" value="UniProtKB-UniRule"/>
</dbReference>
<evidence type="ECO:0000313" key="16">
    <source>
        <dbReference type="Proteomes" id="UP000315816"/>
    </source>
</evidence>
<keyword evidence="7 9" id="KW-0030">Aminoacyl-tRNA synthetase</keyword>
<dbReference type="InterPro" id="IPR014729">
    <property type="entry name" value="Rossmann-like_a/b/a_fold"/>
</dbReference>
<feature type="short sequence motif" description="'KMSKS' region" evidence="9">
    <location>
        <begin position="673"/>
        <end position="677"/>
    </location>
</feature>
<evidence type="ECO:0000259" key="13">
    <source>
        <dbReference type="Pfam" id="PF09334"/>
    </source>
</evidence>
<dbReference type="OrthoDB" id="9810365at2"/>
<dbReference type="InterPro" id="IPR025709">
    <property type="entry name" value="Leu_tRNA-synth_edit"/>
</dbReference>
<feature type="domain" description="Methionyl/Leucyl tRNA synthetase" evidence="13">
    <location>
        <begin position="36"/>
        <end position="174"/>
    </location>
</feature>
<gene>
    <name evidence="9" type="primary">leuS</name>
    <name evidence="15" type="ORF">FIL88_15315</name>
</gene>
<feature type="domain" description="Methionyl/Valyl/Leucyl/Isoleucyl-tRNA synthetase anticodon-binding" evidence="12">
    <location>
        <begin position="744"/>
        <end position="863"/>
    </location>
</feature>
<protein>
    <recommendedName>
        <fullName evidence="9">Leucine--tRNA ligase</fullName>
        <ecNumber evidence="9">6.1.1.4</ecNumber>
    </recommendedName>
    <alternativeName>
        <fullName evidence="9">Leucyl-tRNA synthetase</fullName>
        <shortName evidence="9">LeuRS</shortName>
    </alternativeName>
</protein>
<evidence type="ECO:0000259" key="12">
    <source>
        <dbReference type="Pfam" id="PF08264"/>
    </source>
</evidence>
<dbReference type="CDD" id="cd07958">
    <property type="entry name" value="Anticodon_Ia_Leu_BEm"/>
    <property type="match status" value="1"/>
</dbReference>
<dbReference type="GO" id="GO:0002161">
    <property type="term" value="F:aminoacyl-tRNA deacylase activity"/>
    <property type="evidence" value="ECO:0007669"/>
    <property type="project" value="InterPro"/>
</dbReference>
<dbReference type="GO" id="GO:0004823">
    <property type="term" value="F:leucine-tRNA ligase activity"/>
    <property type="evidence" value="ECO:0007669"/>
    <property type="project" value="UniProtKB-UniRule"/>
</dbReference>
<dbReference type="EMBL" id="VICH01000014">
    <property type="protein sequence ID" value="TQV65859.1"/>
    <property type="molecule type" value="Genomic_DNA"/>
</dbReference>
<feature type="domain" description="Aminoacyl-tRNA synthetase class Ia" evidence="11">
    <location>
        <begin position="673"/>
        <end position="712"/>
    </location>
</feature>
<comment type="caution">
    <text evidence="15">The sequence shown here is derived from an EMBL/GenBank/DDBJ whole genome shotgun (WGS) entry which is preliminary data.</text>
</comment>
<evidence type="ECO:0000256" key="3">
    <source>
        <dbReference type="ARBA" id="ARBA00022598"/>
    </source>
</evidence>
<dbReference type="SUPFAM" id="SSF47323">
    <property type="entry name" value="Anticodon-binding domain of a subclass of class I aminoacyl-tRNA synthetases"/>
    <property type="match status" value="1"/>
</dbReference>
<dbReference type="SUPFAM" id="SSF50677">
    <property type="entry name" value="ValRS/IleRS/LeuRS editing domain"/>
    <property type="match status" value="1"/>
</dbReference>
<dbReference type="InterPro" id="IPR015413">
    <property type="entry name" value="Methionyl/Leucyl_tRNA_Synth"/>
</dbReference>
<keyword evidence="2 9" id="KW-0963">Cytoplasm</keyword>
<dbReference type="NCBIfam" id="TIGR00396">
    <property type="entry name" value="leuS_bact"/>
    <property type="match status" value="1"/>
</dbReference>
<evidence type="ECO:0000313" key="15">
    <source>
        <dbReference type="EMBL" id="TQV65859.1"/>
    </source>
</evidence>
<dbReference type="InterPro" id="IPR013155">
    <property type="entry name" value="M/V/L/I-tRNA-synth_anticd-bd"/>
</dbReference>
<dbReference type="Pfam" id="PF09334">
    <property type="entry name" value="tRNA-synt_1g"/>
    <property type="match status" value="1"/>
</dbReference>
<keyword evidence="4 9" id="KW-0547">Nucleotide-binding</keyword>
<comment type="catalytic activity">
    <reaction evidence="8 9">
        <text>tRNA(Leu) + L-leucine + ATP = L-leucyl-tRNA(Leu) + AMP + diphosphate</text>
        <dbReference type="Rhea" id="RHEA:11688"/>
        <dbReference type="Rhea" id="RHEA-COMP:9613"/>
        <dbReference type="Rhea" id="RHEA-COMP:9622"/>
        <dbReference type="ChEBI" id="CHEBI:30616"/>
        <dbReference type="ChEBI" id="CHEBI:33019"/>
        <dbReference type="ChEBI" id="CHEBI:57427"/>
        <dbReference type="ChEBI" id="CHEBI:78442"/>
        <dbReference type="ChEBI" id="CHEBI:78494"/>
        <dbReference type="ChEBI" id="CHEBI:456215"/>
        <dbReference type="EC" id="6.1.1.4"/>
    </reaction>
</comment>
<feature type="binding site" evidence="9">
    <location>
        <position position="676"/>
    </location>
    <ligand>
        <name>ATP</name>
        <dbReference type="ChEBI" id="CHEBI:30616"/>
    </ligand>
</feature>